<dbReference type="PANTHER" id="PTHR14456">
    <property type="entry name" value="INOSITOL POLYPHOSPHATE KINASE 1"/>
    <property type="match status" value="1"/>
</dbReference>
<reference evidence="7 8" key="1">
    <citation type="submission" date="2020-04" db="EMBL/GenBank/DDBJ databases">
        <authorList>
            <person name="Laetsch R D."/>
            <person name="Stevens L."/>
            <person name="Kumar S."/>
            <person name="Blaxter L. M."/>
        </authorList>
    </citation>
    <scope>NUCLEOTIDE SEQUENCE [LARGE SCALE GENOMIC DNA]</scope>
</reference>
<name>A0A8S1FEA2_9PELO</name>
<dbReference type="InterPro" id="IPR009286">
    <property type="entry name" value="Ins_P5_2-kin"/>
</dbReference>
<sequence>MMRISTNGNVLVNPREYRSFCFRGEGRANFVISAKHKKTGVRIVWRFAKARKSGLMTVKARSELVNDYMERIVAPLIDEQYLVNMQIVEFDINDVHQLAKIPSLPANEKIESFDELYGIQGELSFLPISSFRKNTPNGVILNPKRLTSLQMLDATQLPNAAWLDACTTSTITVEIKPKQGFFQQHPNVDVPNCNNCIMQIEKCGSAHFREMYDFCPLDLYSGNYSRTRKAIRSLFLVPHRNLRVFLDGNLVHSDVKPLTWKQIDGVLFPNRLSSSEDLISVLAFALSGSTSRQGFSLKEPSVLGQLLNAQMIDPLGIVRAHAAYEELSSEYKASLLDKTSISRIGIDAILDDSIPPPRGMLDDDCEKVKMLRRYFVAATMKDCSIMVSMRLVPPMCPTQPPATNIIRLPNGRVFAYSIKIVDLDPKTPKNLLNSHGRFLAGAKLIKLEREHARAQPDKHNFGFKPCVKL</sequence>
<dbReference type="PANTHER" id="PTHR14456:SF2">
    <property type="entry name" value="INOSITOL-PENTAKISPHOSPHATE 2-KINASE"/>
    <property type="match status" value="1"/>
</dbReference>
<dbReference type="EC" id="2.7.1.158" evidence="1 6"/>
<evidence type="ECO:0000256" key="2">
    <source>
        <dbReference type="ARBA" id="ARBA00022679"/>
    </source>
</evidence>
<comment type="domain">
    <text evidence="6">The EXKPK motif is conserved in inositol-pentakisphosphate 2-kinases of both family 1 and 2.</text>
</comment>
<keyword evidence="2 6" id="KW-0808">Transferase</keyword>
<evidence type="ECO:0000256" key="6">
    <source>
        <dbReference type="RuleBase" id="RU364126"/>
    </source>
</evidence>
<dbReference type="Proteomes" id="UP000494206">
    <property type="component" value="Unassembled WGS sequence"/>
</dbReference>
<keyword evidence="8" id="KW-1185">Reference proteome</keyword>
<proteinExistence type="predicted"/>
<keyword evidence="5 6" id="KW-0067">ATP-binding</keyword>
<protein>
    <recommendedName>
        <fullName evidence="1 6">Inositol-pentakisphosphate 2-kinase</fullName>
        <ecNumber evidence="1 6">2.7.1.158</ecNumber>
    </recommendedName>
</protein>
<evidence type="ECO:0000256" key="1">
    <source>
        <dbReference type="ARBA" id="ARBA00012023"/>
    </source>
</evidence>
<organism evidence="7 8">
    <name type="scientific">Caenorhabditis bovis</name>
    <dbReference type="NCBI Taxonomy" id="2654633"/>
    <lineage>
        <taxon>Eukaryota</taxon>
        <taxon>Metazoa</taxon>
        <taxon>Ecdysozoa</taxon>
        <taxon>Nematoda</taxon>
        <taxon>Chromadorea</taxon>
        <taxon>Rhabditida</taxon>
        <taxon>Rhabditina</taxon>
        <taxon>Rhabditomorpha</taxon>
        <taxon>Rhabditoidea</taxon>
        <taxon>Rhabditidae</taxon>
        <taxon>Peloderinae</taxon>
        <taxon>Caenorhabditis</taxon>
    </lineage>
</organism>
<comment type="catalytic activity">
    <reaction evidence="6">
        <text>1D-myo-inositol 1,3,4,5,6-pentakisphosphate + ATP = 1D-myo-inositol hexakisphosphate + ADP + H(+)</text>
        <dbReference type="Rhea" id="RHEA:20313"/>
        <dbReference type="ChEBI" id="CHEBI:15378"/>
        <dbReference type="ChEBI" id="CHEBI:30616"/>
        <dbReference type="ChEBI" id="CHEBI:57733"/>
        <dbReference type="ChEBI" id="CHEBI:58130"/>
        <dbReference type="ChEBI" id="CHEBI:456216"/>
        <dbReference type="EC" id="2.7.1.158"/>
    </reaction>
</comment>
<dbReference type="Pfam" id="PF06090">
    <property type="entry name" value="Ins_P5_2-kin"/>
    <property type="match status" value="1"/>
</dbReference>
<dbReference type="EMBL" id="CADEPM010000013">
    <property type="protein sequence ID" value="CAB3411407.1"/>
    <property type="molecule type" value="Genomic_DNA"/>
</dbReference>
<evidence type="ECO:0000256" key="3">
    <source>
        <dbReference type="ARBA" id="ARBA00022741"/>
    </source>
</evidence>
<dbReference type="GO" id="GO:0005524">
    <property type="term" value="F:ATP binding"/>
    <property type="evidence" value="ECO:0007669"/>
    <property type="project" value="UniProtKB-KW"/>
</dbReference>
<evidence type="ECO:0000256" key="4">
    <source>
        <dbReference type="ARBA" id="ARBA00022777"/>
    </source>
</evidence>
<comment type="function">
    <text evidence="6">Phosphorylates Ins(1,3,4,5,6)P5 at position 2 to form Ins(1,2,3,4,5,6)P6 (InsP6 or phytate).</text>
</comment>
<evidence type="ECO:0000313" key="7">
    <source>
        <dbReference type="EMBL" id="CAB3411407.1"/>
    </source>
</evidence>
<comment type="caution">
    <text evidence="7">The sequence shown here is derived from an EMBL/GenBank/DDBJ whole genome shotgun (WGS) entry which is preliminary data.</text>
</comment>
<gene>
    <name evidence="7" type="ORF">CBOVIS_LOCUS12803</name>
</gene>
<keyword evidence="4 6" id="KW-0418">Kinase</keyword>
<accession>A0A8S1FEA2</accession>
<dbReference type="AlphaFoldDB" id="A0A8S1FEA2"/>
<dbReference type="GO" id="GO:0005634">
    <property type="term" value="C:nucleus"/>
    <property type="evidence" value="ECO:0007669"/>
    <property type="project" value="TreeGrafter"/>
</dbReference>
<keyword evidence="3 6" id="KW-0547">Nucleotide-binding</keyword>
<evidence type="ECO:0000256" key="5">
    <source>
        <dbReference type="ARBA" id="ARBA00022840"/>
    </source>
</evidence>
<dbReference type="OrthoDB" id="272370at2759"/>
<dbReference type="GO" id="GO:0035299">
    <property type="term" value="F:inositol-1,3,4,5,6-pentakisphosphate 2-kinase activity"/>
    <property type="evidence" value="ECO:0007669"/>
    <property type="project" value="UniProtKB-EC"/>
</dbReference>
<evidence type="ECO:0000313" key="8">
    <source>
        <dbReference type="Proteomes" id="UP000494206"/>
    </source>
</evidence>
<dbReference type="GO" id="GO:0032958">
    <property type="term" value="P:inositol phosphate biosynthetic process"/>
    <property type="evidence" value="ECO:0007669"/>
    <property type="project" value="TreeGrafter"/>
</dbReference>